<dbReference type="GO" id="GO:0005886">
    <property type="term" value="C:plasma membrane"/>
    <property type="evidence" value="ECO:0007669"/>
    <property type="project" value="UniProtKB-SubCell"/>
</dbReference>
<dbReference type="PANTHER" id="PTHR45826">
    <property type="entry name" value="POLYAMINE TRANSPORTER PUT1"/>
    <property type="match status" value="1"/>
</dbReference>
<protein>
    <submittedName>
        <fullName evidence="5">Polyamine transporter PUT1</fullName>
    </submittedName>
</protein>
<keyword evidence="4" id="KW-0812">Transmembrane</keyword>
<keyword evidence="4" id="KW-1133">Transmembrane helix</keyword>
<proteinExistence type="predicted"/>
<organism evidence="5 6">
    <name type="scientific">Glycine soja</name>
    <name type="common">Wild soybean</name>
    <dbReference type="NCBI Taxonomy" id="3848"/>
    <lineage>
        <taxon>Eukaryota</taxon>
        <taxon>Viridiplantae</taxon>
        <taxon>Streptophyta</taxon>
        <taxon>Embryophyta</taxon>
        <taxon>Tracheophyta</taxon>
        <taxon>Spermatophyta</taxon>
        <taxon>Magnoliopsida</taxon>
        <taxon>eudicotyledons</taxon>
        <taxon>Gunneridae</taxon>
        <taxon>Pentapetalae</taxon>
        <taxon>rosids</taxon>
        <taxon>fabids</taxon>
        <taxon>Fabales</taxon>
        <taxon>Fabaceae</taxon>
        <taxon>Papilionoideae</taxon>
        <taxon>50 kb inversion clade</taxon>
        <taxon>NPAAA clade</taxon>
        <taxon>indigoferoid/millettioid clade</taxon>
        <taxon>Phaseoleae</taxon>
        <taxon>Glycine</taxon>
        <taxon>Glycine subgen. Soja</taxon>
    </lineage>
</organism>
<evidence type="ECO:0000256" key="3">
    <source>
        <dbReference type="ARBA" id="ARBA00022475"/>
    </source>
</evidence>
<feature type="transmembrane region" description="Helical" evidence="4">
    <location>
        <begin position="279"/>
        <end position="298"/>
    </location>
</feature>
<comment type="caution">
    <text evidence="5">The sequence shown here is derived from an EMBL/GenBank/DDBJ whole genome shotgun (WGS) entry which is preliminary data.</text>
</comment>
<dbReference type="Gene3D" id="1.20.1740.10">
    <property type="entry name" value="Amino acid/polyamine transporter I"/>
    <property type="match status" value="2"/>
</dbReference>
<feature type="transmembrane region" description="Helical" evidence="4">
    <location>
        <begin position="345"/>
        <end position="364"/>
    </location>
</feature>
<feature type="transmembrane region" description="Helical" evidence="4">
    <location>
        <begin position="304"/>
        <end position="324"/>
    </location>
</feature>
<dbReference type="AlphaFoldDB" id="A0A445ITZ3"/>
<keyword evidence="6" id="KW-1185">Reference proteome</keyword>
<dbReference type="GO" id="GO:0022857">
    <property type="term" value="F:transmembrane transporter activity"/>
    <property type="evidence" value="ECO:0007669"/>
    <property type="project" value="InterPro"/>
</dbReference>
<feature type="transmembrane region" description="Helical" evidence="4">
    <location>
        <begin position="156"/>
        <end position="180"/>
    </location>
</feature>
<evidence type="ECO:0000313" key="5">
    <source>
        <dbReference type="EMBL" id="RZB89561.1"/>
    </source>
</evidence>
<dbReference type="PANTHER" id="PTHR45826:SF4">
    <property type="entry name" value="NEUTRAL AMINO ACID TRANSPORTER"/>
    <property type="match status" value="1"/>
</dbReference>
<dbReference type="EMBL" id="QZWG01000010">
    <property type="protein sequence ID" value="RZB89561.1"/>
    <property type="molecule type" value="Genomic_DNA"/>
</dbReference>
<feature type="transmembrane region" description="Helical" evidence="4">
    <location>
        <begin position="370"/>
        <end position="386"/>
    </location>
</feature>
<sequence length="409" mass="46195">MELKAASLRRGYELLKGHQKQKKNRLAKGVLESNIVNPKGNGGVGVVSCTEEVGGVVRMKIVVRKSELKQLVEVMNGGVKSTMSVSCSVEQRLNLLRKKKYLSRANGNHQKCWSPVLQSIPEDKLVYPSFRRWLSKDHSSGCFSFSSHMNYRGLTVVGWAAILLGIFSLLPFMVMGIIAIPRIKPTRWIMVDLNKVNWGLYMNTLFWNLNYWDSISTLSGEVDNPGKTLPRSLFYAVMLVVLGYFLPLLVGTGVMLVNREIWYDERGMVPEFFAKRSRFGTPLVGILFSASGVVLLSWLSFQEIVAAENFLYCFGMLMEFVAFVKLRRKFPYAERLYKVPVGETGAILMCVLPSLLIFVVLALASFKVSIISFSAVITGLVLRPCLKYLEQKRWLRFSDNPDLPDIYAT</sequence>
<accession>A0A445ITZ3</accession>
<name>A0A445ITZ3_GLYSO</name>
<comment type="subcellular location">
    <subcellularLocation>
        <location evidence="1">Cell membrane</location>
        <topology evidence="1">Multi-pass membrane protein</topology>
    </subcellularLocation>
</comment>
<dbReference type="InterPro" id="IPR044566">
    <property type="entry name" value="RMV1-like"/>
</dbReference>
<keyword evidence="3" id="KW-1003">Cell membrane</keyword>
<feature type="transmembrane region" description="Helical" evidence="4">
    <location>
        <begin position="233"/>
        <end position="258"/>
    </location>
</feature>
<keyword evidence="2" id="KW-0813">Transport</keyword>
<dbReference type="Proteomes" id="UP000289340">
    <property type="component" value="Chromosome 10"/>
</dbReference>
<keyword evidence="4" id="KW-0472">Membrane</keyword>
<reference evidence="5 6" key="1">
    <citation type="submission" date="2018-09" db="EMBL/GenBank/DDBJ databases">
        <title>A high-quality reference genome of wild soybean provides a powerful tool to mine soybean genomes.</title>
        <authorList>
            <person name="Xie M."/>
            <person name="Chung C.Y.L."/>
            <person name="Li M.-W."/>
            <person name="Wong F.-L."/>
            <person name="Chan T.-F."/>
            <person name="Lam H.-M."/>
        </authorList>
    </citation>
    <scope>NUCLEOTIDE SEQUENCE [LARGE SCALE GENOMIC DNA]</scope>
    <source>
        <strain evidence="6">cv. W05</strain>
        <tissue evidence="5">Hypocotyl of etiolated seedlings</tissue>
    </source>
</reference>
<gene>
    <name evidence="5" type="ORF">D0Y65_028393</name>
</gene>
<evidence type="ECO:0000256" key="4">
    <source>
        <dbReference type="SAM" id="Phobius"/>
    </source>
</evidence>
<evidence type="ECO:0000256" key="2">
    <source>
        <dbReference type="ARBA" id="ARBA00022448"/>
    </source>
</evidence>
<evidence type="ECO:0000256" key="1">
    <source>
        <dbReference type="ARBA" id="ARBA00004651"/>
    </source>
</evidence>
<evidence type="ECO:0000313" key="6">
    <source>
        <dbReference type="Proteomes" id="UP000289340"/>
    </source>
</evidence>